<organism evidence="1 2">
    <name type="scientific">Dentiscutata erythropus</name>
    <dbReference type="NCBI Taxonomy" id="1348616"/>
    <lineage>
        <taxon>Eukaryota</taxon>
        <taxon>Fungi</taxon>
        <taxon>Fungi incertae sedis</taxon>
        <taxon>Mucoromycota</taxon>
        <taxon>Glomeromycotina</taxon>
        <taxon>Glomeromycetes</taxon>
        <taxon>Diversisporales</taxon>
        <taxon>Gigasporaceae</taxon>
        <taxon>Dentiscutata</taxon>
    </lineage>
</organism>
<keyword evidence="2" id="KW-1185">Reference proteome</keyword>
<comment type="caution">
    <text evidence="1">The sequence shown here is derived from an EMBL/GenBank/DDBJ whole genome shotgun (WGS) entry which is preliminary data.</text>
</comment>
<reference evidence="1" key="1">
    <citation type="submission" date="2021-06" db="EMBL/GenBank/DDBJ databases">
        <authorList>
            <person name="Kallberg Y."/>
            <person name="Tangrot J."/>
            <person name="Rosling A."/>
        </authorList>
    </citation>
    <scope>NUCLEOTIDE SEQUENCE</scope>
    <source>
        <strain evidence="1">MA453B</strain>
    </source>
</reference>
<sequence length="44" mass="5382">MSLRRMSRYQTNTVRVEQVNVRGILLNYKDFHGESEEQRLSRRK</sequence>
<dbReference type="Proteomes" id="UP000789405">
    <property type="component" value="Unassembled WGS sequence"/>
</dbReference>
<evidence type="ECO:0000313" key="2">
    <source>
        <dbReference type="Proteomes" id="UP000789405"/>
    </source>
</evidence>
<dbReference type="AlphaFoldDB" id="A0A9N9BC97"/>
<accession>A0A9N9BC97</accession>
<gene>
    <name evidence="1" type="ORF">DERYTH_LOCUS5626</name>
</gene>
<protein>
    <submittedName>
        <fullName evidence="1">8034_t:CDS:1</fullName>
    </submittedName>
</protein>
<name>A0A9N9BC97_9GLOM</name>
<dbReference type="EMBL" id="CAJVPY010002380">
    <property type="protein sequence ID" value="CAG8558675.1"/>
    <property type="molecule type" value="Genomic_DNA"/>
</dbReference>
<evidence type="ECO:0000313" key="1">
    <source>
        <dbReference type="EMBL" id="CAG8558675.1"/>
    </source>
</evidence>
<proteinExistence type="predicted"/>